<evidence type="ECO:0000256" key="1">
    <source>
        <dbReference type="SAM" id="Phobius"/>
    </source>
</evidence>
<dbReference type="AlphaFoldDB" id="I0HNF7"/>
<sequence>MRSVVMAAGGKGMVGRLGWSAFAAALAVYSAFLGVSAGAVSYFATAIAWVLFAVSWFQPPTPESAKLRNTTAIAAVVLLVLSLGVRWAFKV</sequence>
<dbReference type="EMBL" id="AP012320">
    <property type="protein sequence ID" value="BAL94544.1"/>
    <property type="molecule type" value="Genomic_DNA"/>
</dbReference>
<evidence type="ECO:0000313" key="3">
    <source>
        <dbReference type="Proteomes" id="UP000007883"/>
    </source>
</evidence>
<dbReference type="STRING" id="983917.RGE_12030"/>
<feature type="transmembrane region" description="Helical" evidence="1">
    <location>
        <begin position="72"/>
        <end position="89"/>
    </location>
</feature>
<evidence type="ECO:0000313" key="2">
    <source>
        <dbReference type="EMBL" id="BAL94544.1"/>
    </source>
</evidence>
<keyword evidence="3" id="KW-1185">Reference proteome</keyword>
<dbReference type="KEGG" id="rge:RGE_12030"/>
<proteinExistence type="predicted"/>
<name>I0HNF7_RUBGI</name>
<protein>
    <submittedName>
        <fullName evidence="2">Uncharacterized protein</fullName>
    </submittedName>
</protein>
<dbReference type="PATRIC" id="fig|983917.3.peg.1172"/>
<dbReference type="Proteomes" id="UP000007883">
    <property type="component" value="Chromosome"/>
</dbReference>
<keyword evidence="1" id="KW-0472">Membrane</keyword>
<feature type="transmembrane region" description="Helical" evidence="1">
    <location>
        <begin position="21"/>
        <end position="52"/>
    </location>
</feature>
<accession>I0HNF7</accession>
<keyword evidence="1" id="KW-0812">Transmembrane</keyword>
<organism evidence="2 3">
    <name type="scientific">Rubrivivax gelatinosus (strain NBRC 100245 / IL144)</name>
    <dbReference type="NCBI Taxonomy" id="983917"/>
    <lineage>
        <taxon>Bacteria</taxon>
        <taxon>Pseudomonadati</taxon>
        <taxon>Pseudomonadota</taxon>
        <taxon>Betaproteobacteria</taxon>
        <taxon>Burkholderiales</taxon>
        <taxon>Sphaerotilaceae</taxon>
        <taxon>Rubrivivax</taxon>
    </lineage>
</organism>
<dbReference type="HOGENOM" id="CLU_2425077_0_0_4"/>
<gene>
    <name evidence="2" type="ordered locus">RGE_12030</name>
</gene>
<reference evidence="2 3" key="1">
    <citation type="journal article" date="2012" name="J. Bacteriol.">
        <title>Complete genome sequence of phototrophic betaproteobacterium Rubrivivax gelatinosus IL144.</title>
        <authorList>
            <person name="Nagashima S."/>
            <person name="Kamimura A."/>
            <person name="Shimizu T."/>
            <person name="Nakamura-isaki S."/>
            <person name="Aono E."/>
            <person name="Sakamoto K."/>
            <person name="Ichikawa N."/>
            <person name="Nakazawa H."/>
            <person name="Sekine M."/>
            <person name="Yamazaki S."/>
            <person name="Fujita N."/>
            <person name="Shimada K."/>
            <person name="Hanada S."/>
            <person name="Nagashima K.V.P."/>
        </authorList>
    </citation>
    <scope>NUCLEOTIDE SEQUENCE [LARGE SCALE GENOMIC DNA]</scope>
    <source>
        <strain evidence="3">NBRC 100245 / IL144</strain>
    </source>
</reference>
<keyword evidence="1" id="KW-1133">Transmembrane helix</keyword>